<evidence type="ECO:0000313" key="2">
    <source>
        <dbReference type="Proteomes" id="UP000481153"/>
    </source>
</evidence>
<evidence type="ECO:0008006" key="3">
    <source>
        <dbReference type="Google" id="ProtNLM"/>
    </source>
</evidence>
<evidence type="ECO:0000313" key="1">
    <source>
        <dbReference type="EMBL" id="KAF0742347.1"/>
    </source>
</evidence>
<protein>
    <recommendedName>
        <fullName evidence="3">DDE Tnp4 domain-containing protein</fullName>
    </recommendedName>
</protein>
<dbReference type="Pfam" id="PF04827">
    <property type="entry name" value="Plant_tran"/>
    <property type="match status" value="1"/>
</dbReference>
<reference evidence="1 2" key="1">
    <citation type="submission" date="2019-07" db="EMBL/GenBank/DDBJ databases">
        <title>Genomics analysis of Aphanomyces spp. identifies a new class of oomycete effector associated with host adaptation.</title>
        <authorList>
            <person name="Gaulin E."/>
        </authorList>
    </citation>
    <scope>NUCLEOTIDE SEQUENCE [LARGE SCALE GENOMIC DNA]</scope>
    <source>
        <strain evidence="1 2">ATCC 201684</strain>
    </source>
</reference>
<comment type="caution">
    <text evidence="1">The sequence shown here is derived from an EMBL/GenBank/DDBJ whole genome shotgun (WGS) entry which is preliminary data.</text>
</comment>
<proteinExistence type="predicted"/>
<dbReference type="AlphaFoldDB" id="A0A6G0XPM4"/>
<gene>
    <name evidence="1" type="ORF">Ae201684_002748</name>
</gene>
<sequence>MEQVSHSFCRAIQWQGKEPTIVLEAWADQELWIWHCHFGAPDSLNDLNVLDRSHLFDGILHGTTPSVSFAVNGTRYNSAYLLADGIYPEWAILVKPISQPSTAKERHFTKIHEATRKDVERAFGVLIARWRILDLPCRLWSASAMGIVMKACIILHNMFVEDQRDVENANNYLFDRSNQPDYTVPVFQVYRPSNIQPLSIDALIVNDLKLRNGALHVSLRRDLIEHLWHKRGDELL</sequence>
<dbReference type="PANTHER" id="PTHR47150">
    <property type="entry name" value="OS12G0169200 PROTEIN"/>
    <property type="match status" value="1"/>
</dbReference>
<dbReference type="PANTHER" id="PTHR47150:SF5">
    <property type="entry name" value="OS07G0546750 PROTEIN"/>
    <property type="match status" value="1"/>
</dbReference>
<name>A0A6G0XPM4_9STRA</name>
<dbReference type="InterPro" id="IPR006912">
    <property type="entry name" value="Harbinger_derived_prot"/>
</dbReference>
<accession>A0A6G0XPM4</accession>
<organism evidence="1 2">
    <name type="scientific">Aphanomyces euteiches</name>
    <dbReference type="NCBI Taxonomy" id="100861"/>
    <lineage>
        <taxon>Eukaryota</taxon>
        <taxon>Sar</taxon>
        <taxon>Stramenopiles</taxon>
        <taxon>Oomycota</taxon>
        <taxon>Saprolegniomycetes</taxon>
        <taxon>Saprolegniales</taxon>
        <taxon>Verrucalvaceae</taxon>
        <taxon>Aphanomyces</taxon>
    </lineage>
</organism>
<keyword evidence="2" id="KW-1185">Reference proteome</keyword>
<dbReference type="Proteomes" id="UP000481153">
    <property type="component" value="Unassembled WGS sequence"/>
</dbReference>
<dbReference type="VEuPathDB" id="FungiDB:AeMF1_006771"/>
<dbReference type="EMBL" id="VJMJ01000029">
    <property type="protein sequence ID" value="KAF0742347.1"/>
    <property type="molecule type" value="Genomic_DNA"/>
</dbReference>